<organism evidence="2 3">
    <name type="scientific">Massilia eburnea</name>
    <dbReference type="NCBI Taxonomy" id="1776165"/>
    <lineage>
        <taxon>Bacteria</taxon>
        <taxon>Pseudomonadati</taxon>
        <taxon>Pseudomonadota</taxon>
        <taxon>Betaproteobacteria</taxon>
        <taxon>Burkholderiales</taxon>
        <taxon>Oxalobacteraceae</taxon>
        <taxon>Telluria group</taxon>
        <taxon>Massilia</taxon>
    </lineage>
</organism>
<dbReference type="InterPro" id="IPR022265">
    <property type="entry name" value="CHP03790"/>
</dbReference>
<dbReference type="NCBIfam" id="TIGR03790">
    <property type="entry name" value="TIGR03790 family protein"/>
    <property type="match status" value="1"/>
</dbReference>
<comment type="caution">
    <text evidence="2">The sequence shown here is derived from an EMBL/GenBank/DDBJ whole genome shotgun (WGS) entry which is preliminary data.</text>
</comment>
<evidence type="ECO:0000313" key="2">
    <source>
        <dbReference type="EMBL" id="MTW10711.1"/>
    </source>
</evidence>
<feature type="chain" id="PRO_5026869352" evidence="1">
    <location>
        <begin position="24"/>
        <end position="331"/>
    </location>
</feature>
<keyword evidence="1" id="KW-0732">Signal</keyword>
<proteinExistence type="predicted"/>
<evidence type="ECO:0000256" key="1">
    <source>
        <dbReference type="SAM" id="SignalP"/>
    </source>
</evidence>
<dbReference type="EMBL" id="WNKX01000005">
    <property type="protein sequence ID" value="MTW10711.1"/>
    <property type="molecule type" value="Genomic_DNA"/>
</dbReference>
<dbReference type="Proteomes" id="UP000472320">
    <property type="component" value="Unassembled WGS sequence"/>
</dbReference>
<name>A0A6L6QEZ4_9BURK</name>
<keyword evidence="3" id="KW-1185">Reference proteome</keyword>
<evidence type="ECO:0000313" key="3">
    <source>
        <dbReference type="Proteomes" id="UP000472320"/>
    </source>
</evidence>
<reference evidence="2 3" key="1">
    <citation type="submission" date="2019-11" db="EMBL/GenBank/DDBJ databases">
        <title>Type strains purchased from KCTC, JCM and DSMZ.</title>
        <authorList>
            <person name="Lu H."/>
        </authorList>
    </citation>
    <scope>NUCLEOTIDE SEQUENCE [LARGE SCALE GENOMIC DNA]</scope>
    <source>
        <strain evidence="2 3">JCM 31587</strain>
    </source>
</reference>
<sequence length="331" mass="35689">MSITAAKRCAFAALLLLAAGARAQILPAQLGLVVNDDDPSSVAIAEYYRQARGIPAQHVAHVRLPDAPHKLDAAAFATLKQQVDSQLGPDVRAVLFMWTAPYAVECNGLTAAYTLGFDAAQCSRPCGPGRANPYFNTSQLPPGMRLSMLLPTTPEAVARAVVDRGRVAGFSTPQAGAYFLHTSDKARNTRAALFPRSGSLPARRLQVHTLRQDVLEGADDIILYQTGAARVDKLETLHFLPGALADHLTSWGGDLLGSTQMSSLRWLEAGATASYGTVSEPCSHWQKFPHPEVLLRHYLGGATAIEAYWRSVAWPAQGVFIGEPLARPYQH</sequence>
<dbReference type="OrthoDB" id="420256at2"/>
<protein>
    <submittedName>
        <fullName evidence="2">TIGR03790 family protein</fullName>
    </submittedName>
</protein>
<feature type="signal peptide" evidence="1">
    <location>
        <begin position="1"/>
        <end position="23"/>
    </location>
</feature>
<gene>
    <name evidence="2" type="ORF">GM658_08845</name>
</gene>
<dbReference type="AlphaFoldDB" id="A0A6L6QEZ4"/>
<accession>A0A6L6QEZ4</accession>
<dbReference type="RefSeq" id="WP_155453642.1">
    <property type="nucleotide sequence ID" value="NZ_WNKX01000005.1"/>
</dbReference>